<dbReference type="Proteomes" id="UP000523863">
    <property type="component" value="Unassembled WGS sequence"/>
</dbReference>
<gene>
    <name evidence="1" type="ORF">BKA12_001023</name>
</gene>
<dbReference type="Gene3D" id="3.40.630.10">
    <property type="entry name" value="Zn peptidases"/>
    <property type="match status" value="1"/>
</dbReference>
<accession>A0A7W8YAF9</accession>
<evidence type="ECO:0000313" key="1">
    <source>
        <dbReference type="EMBL" id="MBB5597943.1"/>
    </source>
</evidence>
<dbReference type="AlphaFoldDB" id="A0A7W8YAF9"/>
<dbReference type="EMBL" id="JACHBL010000001">
    <property type="protein sequence ID" value="MBB5597943.1"/>
    <property type="molecule type" value="Genomic_DNA"/>
</dbReference>
<sequence length="130" mass="13891">MLEAITRIINAEAAASGAPNPLMEEINAFPLRFNHVEESEKFLSIAREELGEENASICQSLMGPEDVGALAAALDVPHVYWVLGGFELDQHSEENPVPGNNSPFFAPVIDPTLRTGVRAATAAIFSTVSA</sequence>
<reference evidence="1 2" key="1">
    <citation type="submission" date="2020-08" db="EMBL/GenBank/DDBJ databases">
        <title>Sequencing the genomes of 1000 actinobacteria strains.</title>
        <authorList>
            <person name="Klenk H.-P."/>
        </authorList>
    </citation>
    <scope>NUCLEOTIDE SEQUENCE [LARGE SCALE GENOMIC DNA]</scope>
    <source>
        <strain evidence="1 2">DSM 23694</strain>
    </source>
</reference>
<keyword evidence="2" id="KW-1185">Reference proteome</keyword>
<organism evidence="1 2">
    <name type="scientific">Neomicrococcus lactis</name>
    <dbReference type="NCBI Taxonomy" id="732241"/>
    <lineage>
        <taxon>Bacteria</taxon>
        <taxon>Bacillati</taxon>
        <taxon>Actinomycetota</taxon>
        <taxon>Actinomycetes</taxon>
        <taxon>Micrococcales</taxon>
        <taxon>Micrococcaceae</taxon>
        <taxon>Neomicrococcus</taxon>
    </lineage>
</organism>
<comment type="caution">
    <text evidence="1">The sequence shown here is derived from an EMBL/GenBank/DDBJ whole genome shotgun (WGS) entry which is preliminary data.</text>
</comment>
<protein>
    <recommendedName>
        <fullName evidence="3">Amidohydrolase</fullName>
    </recommendedName>
</protein>
<evidence type="ECO:0008006" key="3">
    <source>
        <dbReference type="Google" id="ProtNLM"/>
    </source>
</evidence>
<dbReference type="RefSeq" id="WP_183641205.1">
    <property type="nucleotide sequence ID" value="NZ_JACHBL010000001.1"/>
</dbReference>
<proteinExistence type="predicted"/>
<evidence type="ECO:0000313" key="2">
    <source>
        <dbReference type="Proteomes" id="UP000523863"/>
    </source>
</evidence>
<name>A0A7W8YAF9_9MICC</name>